<accession>A0A4D7CWV8</accession>
<reference evidence="2 3" key="1">
    <citation type="submission" date="2019-04" db="EMBL/GenBank/DDBJ databases">
        <title>Vagococcus sp. nov., isolated from faeces of yaks (Bos grunniens).</title>
        <authorList>
            <person name="Ge Y."/>
        </authorList>
    </citation>
    <scope>NUCLEOTIDE SEQUENCE [LARGE SCALE GENOMIC DNA]</scope>
    <source>
        <strain evidence="2 3">MN-17</strain>
    </source>
</reference>
<keyword evidence="3" id="KW-1185">Reference proteome</keyword>
<gene>
    <name evidence="2" type="ORF">FA707_07605</name>
</gene>
<dbReference type="InterPro" id="IPR036812">
    <property type="entry name" value="NAD(P)_OxRdtase_dom_sf"/>
</dbReference>
<organism evidence="2 3">
    <name type="scientific">Vagococcus zengguangii</name>
    <dbReference type="NCBI Taxonomy" id="2571750"/>
    <lineage>
        <taxon>Bacteria</taxon>
        <taxon>Bacillati</taxon>
        <taxon>Bacillota</taxon>
        <taxon>Bacilli</taxon>
        <taxon>Lactobacillales</taxon>
        <taxon>Enterococcaceae</taxon>
        <taxon>Vagococcus</taxon>
    </lineage>
</organism>
<dbReference type="PANTHER" id="PTHR43364">
    <property type="entry name" value="NADH-SPECIFIC METHYLGLYOXAL REDUCTASE-RELATED"/>
    <property type="match status" value="1"/>
</dbReference>
<dbReference type="SUPFAM" id="SSF51430">
    <property type="entry name" value="NAD(P)-linked oxidoreductase"/>
    <property type="match status" value="1"/>
</dbReference>
<feature type="domain" description="NADP-dependent oxidoreductase" evidence="1">
    <location>
        <begin position="17"/>
        <end position="299"/>
    </location>
</feature>
<protein>
    <submittedName>
        <fullName evidence="2">Aldo/keto reductase family oxidoreductase</fullName>
    </submittedName>
</protein>
<evidence type="ECO:0000313" key="3">
    <source>
        <dbReference type="Proteomes" id="UP000298615"/>
    </source>
</evidence>
<dbReference type="AlphaFoldDB" id="A0A4D7CWV8"/>
<dbReference type="Proteomes" id="UP000298615">
    <property type="component" value="Chromosome"/>
</dbReference>
<dbReference type="KEGG" id="vao:FA707_07605"/>
<dbReference type="Pfam" id="PF00248">
    <property type="entry name" value="Aldo_ket_red"/>
    <property type="match status" value="1"/>
</dbReference>
<dbReference type="CDD" id="cd19092">
    <property type="entry name" value="AKR_BsYcsN_EcYdhF-like"/>
    <property type="match status" value="1"/>
</dbReference>
<sequence>MKSIFLGNKPELEVSQVGIGCMRMAQLSETEVVNYLENAHAQGINFYDHADIYGQGACETIFGKALKQTSFKREDIIIQSKCGIRQGFFDFSKEHIIQSVDQILQRLDVEYLDVLALHRPDTLVEPEEVTEAFTQLRTAGKVRHFGVSNQNPMQIELLKKSLTPAGIELLVNQLQMSLMFTPMLNHGFNVNMQNEAGVMRDGSLIEYSRLNDMTIQAWSPFQYGFFEGPFVDNPKFPELNKALSELAKKYGVTKTGLAIAWISRHPANIQTLIGTMNFERVNEVAQASDITLSREDWYALYRAAGNILP</sequence>
<dbReference type="InterPro" id="IPR050523">
    <property type="entry name" value="AKR_Detox_Biosynth"/>
</dbReference>
<dbReference type="InterPro" id="IPR023210">
    <property type="entry name" value="NADP_OxRdtase_dom"/>
</dbReference>
<proteinExistence type="predicted"/>
<dbReference type="GO" id="GO:0005829">
    <property type="term" value="C:cytosol"/>
    <property type="evidence" value="ECO:0007669"/>
    <property type="project" value="TreeGrafter"/>
</dbReference>
<evidence type="ECO:0000259" key="1">
    <source>
        <dbReference type="Pfam" id="PF00248"/>
    </source>
</evidence>
<dbReference type="Gene3D" id="3.20.20.100">
    <property type="entry name" value="NADP-dependent oxidoreductase domain"/>
    <property type="match status" value="1"/>
</dbReference>
<dbReference type="PANTHER" id="PTHR43364:SF1">
    <property type="entry name" value="OXIDOREDUCTASE YDHF"/>
    <property type="match status" value="1"/>
</dbReference>
<evidence type="ECO:0000313" key="2">
    <source>
        <dbReference type="EMBL" id="QCI86837.1"/>
    </source>
</evidence>
<dbReference type="OrthoDB" id="9773828at2"/>
<name>A0A4D7CWV8_9ENTE</name>
<dbReference type="RefSeq" id="WP_136953659.1">
    <property type="nucleotide sequence ID" value="NZ_CP039712.1"/>
</dbReference>
<dbReference type="EMBL" id="CP039712">
    <property type="protein sequence ID" value="QCI86837.1"/>
    <property type="molecule type" value="Genomic_DNA"/>
</dbReference>